<dbReference type="OrthoDB" id="275833at2"/>
<feature type="transmembrane region" description="Helical" evidence="1">
    <location>
        <begin position="63"/>
        <end position="83"/>
    </location>
</feature>
<dbReference type="AlphaFoldDB" id="A0A518CKW8"/>
<evidence type="ECO:0008006" key="4">
    <source>
        <dbReference type="Google" id="ProtNLM"/>
    </source>
</evidence>
<feature type="transmembrane region" description="Helical" evidence="1">
    <location>
        <begin position="162"/>
        <end position="182"/>
    </location>
</feature>
<dbReference type="Proteomes" id="UP000317178">
    <property type="component" value="Chromosome"/>
</dbReference>
<keyword evidence="3" id="KW-1185">Reference proteome</keyword>
<keyword evidence="1" id="KW-0472">Membrane</keyword>
<dbReference type="RefSeq" id="WP_144994820.1">
    <property type="nucleotide sequence ID" value="NZ_CP036281.1"/>
</dbReference>
<name>A0A518CKW8_9PLAN</name>
<proteinExistence type="predicted"/>
<evidence type="ECO:0000256" key="1">
    <source>
        <dbReference type="SAM" id="Phobius"/>
    </source>
</evidence>
<sequence>MPAYLQQADRLLRPRELSLPTLQTLPLLVLILGGWYGTVMGSYGGFGGERLWQVLYSATKVPLLLLATFSISLPSFFVLNTLAGLRADFGRVFSALLATQAGMTLILAALSPYTALWYLSFESYTQAILFNGVMFGIASFAAQFILLKFYNPLIRENKLHRLMLVLWLVLYAFVGIQMGWVLRPFIGSPDEAIEFFRENSWGNAYERVFQIFLRSIGQ</sequence>
<gene>
    <name evidence="2" type="ORF">Pla110_15910</name>
</gene>
<keyword evidence="1" id="KW-1133">Transmembrane helix</keyword>
<accession>A0A518CKW8</accession>
<reference evidence="2 3" key="1">
    <citation type="submission" date="2019-02" db="EMBL/GenBank/DDBJ databases">
        <title>Deep-cultivation of Planctomycetes and their phenomic and genomic characterization uncovers novel biology.</title>
        <authorList>
            <person name="Wiegand S."/>
            <person name="Jogler M."/>
            <person name="Boedeker C."/>
            <person name="Pinto D."/>
            <person name="Vollmers J."/>
            <person name="Rivas-Marin E."/>
            <person name="Kohn T."/>
            <person name="Peeters S.H."/>
            <person name="Heuer A."/>
            <person name="Rast P."/>
            <person name="Oberbeckmann S."/>
            <person name="Bunk B."/>
            <person name="Jeske O."/>
            <person name="Meyerdierks A."/>
            <person name="Storesund J.E."/>
            <person name="Kallscheuer N."/>
            <person name="Luecker S."/>
            <person name="Lage O.M."/>
            <person name="Pohl T."/>
            <person name="Merkel B.J."/>
            <person name="Hornburger P."/>
            <person name="Mueller R.-W."/>
            <person name="Bruemmer F."/>
            <person name="Labrenz M."/>
            <person name="Spormann A.M."/>
            <person name="Op den Camp H."/>
            <person name="Overmann J."/>
            <person name="Amann R."/>
            <person name="Jetten M.S.M."/>
            <person name="Mascher T."/>
            <person name="Medema M.H."/>
            <person name="Devos D.P."/>
            <person name="Kaster A.-K."/>
            <person name="Ovreas L."/>
            <person name="Rohde M."/>
            <person name="Galperin M.Y."/>
            <person name="Jogler C."/>
        </authorList>
    </citation>
    <scope>NUCLEOTIDE SEQUENCE [LARGE SCALE GENOMIC DNA]</scope>
    <source>
        <strain evidence="2 3">Pla110</strain>
    </source>
</reference>
<protein>
    <recommendedName>
        <fullName evidence="4">Yip1 domain protein</fullName>
    </recommendedName>
</protein>
<evidence type="ECO:0000313" key="2">
    <source>
        <dbReference type="EMBL" id="QDU79872.1"/>
    </source>
</evidence>
<feature type="transmembrane region" description="Helical" evidence="1">
    <location>
        <begin position="95"/>
        <end position="116"/>
    </location>
</feature>
<keyword evidence="1" id="KW-0812">Transmembrane</keyword>
<feature type="transmembrane region" description="Helical" evidence="1">
    <location>
        <begin position="128"/>
        <end position="150"/>
    </location>
</feature>
<organism evidence="2 3">
    <name type="scientific">Polystyrenella longa</name>
    <dbReference type="NCBI Taxonomy" id="2528007"/>
    <lineage>
        <taxon>Bacteria</taxon>
        <taxon>Pseudomonadati</taxon>
        <taxon>Planctomycetota</taxon>
        <taxon>Planctomycetia</taxon>
        <taxon>Planctomycetales</taxon>
        <taxon>Planctomycetaceae</taxon>
        <taxon>Polystyrenella</taxon>
    </lineage>
</organism>
<feature type="transmembrane region" description="Helical" evidence="1">
    <location>
        <begin position="21"/>
        <end position="43"/>
    </location>
</feature>
<evidence type="ECO:0000313" key="3">
    <source>
        <dbReference type="Proteomes" id="UP000317178"/>
    </source>
</evidence>
<dbReference type="KEGG" id="plon:Pla110_15910"/>
<dbReference type="EMBL" id="CP036281">
    <property type="protein sequence ID" value="QDU79872.1"/>
    <property type="molecule type" value="Genomic_DNA"/>
</dbReference>